<comment type="caution">
    <text evidence="3">The sequence shown here is derived from an EMBL/GenBank/DDBJ whole genome shotgun (WGS) entry which is preliminary data.</text>
</comment>
<feature type="domain" description="FHA" evidence="2">
    <location>
        <begin position="36"/>
        <end position="107"/>
    </location>
</feature>
<dbReference type="InterPro" id="IPR000253">
    <property type="entry name" value="FHA_dom"/>
</dbReference>
<proteinExistence type="predicted"/>
<evidence type="ECO:0000313" key="4">
    <source>
        <dbReference type="Proteomes" id="UP001140076"/>
    </source>
</evidence>
<evidence type="ECO:0000256" key="1">
    <source>
        <dbReference type="SAM" id="Phobius"/>
    </source>
</evidence>
<keyword evidence="1" id="KW-0812">Transmembrane</keyword>
<dbReference type="EMBL" id="JAJAQC010000003">
    <property type="protein sequence ID" value="MDA0563236.1"/>
    <property type="molecule type" value="Genomic_DNA"/>
</dbReference>
<protein>
    <submittedName>
        <fullName evidence="3">Pilus assembly protein TadG-related protein</fullName>
    </submittedName>
</protein>
<evidence type="ECO:0000259" key="2">
    <source>
        <dbReference type="PROSITE" id="PS50006"/>
    </source>
</evidence>
<keyword evidence="1" id="KW-1133">Transmembrane helix</keyword>
<dbReference type="Pfam" id="PF13400">
    <property type="entry name" value="Tad"/>
    <property type="match status" value="1"/>
</dbReference>
<organism evidence="3 4">
    <name type="scientific">Streptomonospora mangrovi</name>
    <dbReference type="NCBI Taxonomy" id="2883123"/>
    <lineage>
        <taxon>Bacteria</taxon>
        <taxon>Bacillati</taxon>
        <taxon>Actinomycetota</taxon>
        <taxon>Actinomycetes</taxon>
        <taxon>Streptosporangiales</taxon>
        <taxon>Nocardiopsidaceae</taxon>
        <taxon>Streptomonospora</taxon>
    </lineage>
</organism>
<gene>
    <name evidence="3" type="ORF">LG943_02660</name>
</gene>
<dbReference type="RefSeq" id="WP_270070519.1">
    <property type="nucleotide sequence ID" value="NZ_JAJAQC010000003.1"/>
</dbReference>
<sequence>MSALRHRLRASDSGQANLYLLVGLTLSLVAIMLLFIRLGNANDLRTQSQTAADAAALAAAGVAREHAAQELAQSNMPYSRLYDPAEGRSRAEQYAQENGAILDDIRASDDSQGNLGNIVRVEVRSAECQAELEQDRTRHWADIDCGTPEHDENHTGNAAAIAEVVIPECEYGISGLELGGLVCDGVQITDVNQARRAIDVRLTNSEGQYIYKPIGTSV</sequence>
<reference evidence="3" key="1">
    <citation type="submission" date="2021-10" db="EMBL/GenBank/DDBJ databases">
        <title>Streptomonospora sp. nov., isolated from mangrove soil.</title>
        <authorList>
            <person name="Chen X."/>
            <person name="Ge X."/>
            <person name="Liu W."/>
        </authorList>
    </citation>
    <scope>NUCLEOTIDE SEQUENCE</scope>
    <source>
        <strain evidence="3">S1-112</strain>
    </source>
</reference>
<keyword evidence="4" id="KW-1185">Reference proteome</keyword>
<evidence type="ECO:0000313" key="3">
    <source>
        <dbReference type="EMBL" id="MDA0563236.1"/>
    </source>
</evidence>
<dbReference type="Proteomes" id="UP001140076">
    <property type="component" value="Unassembled WGS sequence"/>
</dbReference>
<feature type="transmembrane region" description="Helical" evidence="1">
    <location>
        <begin position="16"/>
        <end position="36"/>
    </location>
</feature>
<accession>A0A9X3NJK1</accession>
<dbReference type="AlphaFoldDB" id="A0A9X3NJK1"/>
<dbReference type="InterPro" id="IPR028087">
    <property type="entry name" value="Tad_N"/>
</dbReference>
<dbReference type="PROSITE" id="PS50006">
    <property type="entry name" value="FHA_DOMAIN"/>
    <property type="match status" value="1"/>
</dbReference>
<keyword evidence="1" id="KW-0472">Membrane</keyword>
<name>A0A9X3NJK1_9ACTN</name>